<evidence type="ECO:0000256" key="1">
    <source>
        <dbReference type="SAM" id="Phobius"/>
    </source>
</evidence>
<dbReference type="InParanoid" id="A0A1B7MPC9"/>
<keyword evidence="3" id="KW-1185">Reference proteome</keyword>
<dbReference type="OrthoDB" id="2905268at2759"/>
<feature type="transmembrane region" description="Helical" evidence="1">
    <location>
        <begin position="197"/>
        <end position="216"/>
    </location>
</feature>
<accession>A0A1B7MPC9</accession>
<feature type="transmembrane region" description="Helical" evidence="1">
    <location>
        <begin position="222"/>
        <end position="241"/>
    </location>
</feature>
<feature type="transmembrane region" description="Helical" evidence="1">
    <location>
        <begin position="110"/>
        <end position="133"/>
    </location>
</feature>
<feature type="transmembrane region" description="Helical" evidence="1">
    <location>
        <begin position="28"/>
        <end position="46"/>
    </location>
</feature>
<name>A0A1B7MPC9_9AGAM</name>
<dbReference type="Proteomes" id="UP000092154">
    <property type="component" value="Unassembled WGS sequence"/>
</dbReference>
<dbReference type="AlphaFoldDB" id="A0A1B7MPC9"/>
<evidence type="ECO:0000313" key="3">
    <source>
        <dbReference type="Proteomes" id="UP000092154"/>
    </source>
</evidence>
<reference evidence="2 3" key="1">
    <citation type="submission" date="2016-06" db="EMBL/GenBank/DDBJ databases">
        <title>Comparative genomics of the ectomycorrhizal sister species Rhizopogon vinicolor and Rhizopogon vesiculosus (Basidiomycota: Boletales) reveals a divergence of the mating type B locus.</title>
        <authorList>
            <consortium name="DOE Joint Genome Institute"/>
            <person name="Mujic A.B."/>
            <person name="Kuo A."/>
            <person name="Tritt A."/>
            <person name="Lipzen A."/>
            <person name="Chen C."/>
            <person name="Johnson J."/>
            <person name="Sharma A."/>
            <person name="Barry K."/>
            <person name="Grigoriev I.V."/>
            <person name="Spatafora J.W."/>
        </authorList>
    </citation>
    <scope>NUCLEOTIDE SEQUENCE [LARGE SCALE GENOMIC DNA]</scope>
    <source>
        <strain evidence="2 3">AM-OR11-026</strain>
    </source>
</reference>
<protein>
    <submittedName>
        <fullName evidence="2">Uncharacterized protein</fullName>
    </submittedName>
</protein>
<feature type="transmembrane region" description="Helical" evidence="1">
    <location>
        <begin position="76"/>
        <end position="98"/>
    </location>
</feature>
<sequence>MFFVLTIQAAIALLRRPRKGAKIADHRLWLLSYIFITFVLGTVGFAGNAKYTEMIWIDLRNAPGGPVALIQDELNYSINVMAIVCYYFMEWFMQALLLHRCFAIWNWARCVTIPMITLFIAMIAMSILLLIQASTGTSWYNIDTVLIYLSIQVGINVIYTILMTNRLLVMRSRMKRIMGEFDASIYDAIVRMNIESAMLYSALAVIFLVSFALHSYVSNLCFLAISHVQGISQLLIIVRVARGRAITSDWSTRVTTVPTAPLAFSRTMLDASERTDVEQIDLPEQDGFQLYSVHLMEAGEV</sequence>
<gene>
    <name evidence="2" type="ORF">K503DRAFT_698733</name>
</gene>
<evidence type="ECO:0000313" key="2">
    <source>
        <dbReference type="EMBL" id="OAX34436.1"/>
    </source>
</evidence>
<keyword evidence="1" id="KW-0812">Transmembrane</keyword>
<dbReference type="EMBL" id="KV448612">
    <property type="protein sequence ID" value="OAX34436.1"/>
    <property type="molecule type" value="Genomic_DNA"/>
</dbReference>
<feature type="transmembrane region" description="Helical" evidence="1">
    <location>
        <begin position="145"/>
        <end position="168"/>
    </location>
</feature>
<proteinExistence type="predicted"/>
<keyword evidence="1" id="KW-1133">Transmembrane helix</keyword>
<organism evidence="2 3">
    <name type="scientific">Rhizopogon vinicolor AM-OR11-026</name>
    <dbReference type="NCBI Taxonomy" id="1314800"/>
    <lineage>
        <taxon>Eukaryota</taxon>
        <taxon>Fungi</taxon>
        <taxon>Dikarya</taxon>
        <taxon>Basidiomycota</taxon>
        <taxon>Agaricomycotina</taxon>
        <taxon>Agaricomycetes</taxon>
        <taxon>Agaricomycetidae</taxon>
        <taxon>Boletales</taxon>
        <taxon>Suillineae</taxon>
        <taxon>Rhizopogonaceae</taxon>
        <taxon>Rhizopogon</taxon>
    </lineage>
</organism>
<keyword evidence="1" id="KW-0472">Membrane</keyword>